<dbReference type="InterPro" id="IPR036390">
    <property type="entry name" value="WH_DNA-bd_sf"/>
</dbReference>
<dbReference type="SMART" id="SM00418">
    <property type="entry name" value="HTH_ARSR"/>
    <property type="match status" value="1"/>
</dbReference>
<dbReference type="PROSITE" id="PS50987">
    <property type="entry name" value="HTH_ARSR_2"/>
    <property type="match status" value="1"/>
</dbReference>
<dbReference type="GO" id="GO:0004792">
    <property type="term" value="F:thiosulfate-cyanide sulfurtransferase activity"/>
    <property type="evidence" value="ECO:0007669"/>
    <property type="project" value="InterPro"/>
</dbReference>
<dbReference type="InterPro" id="IPR051011">
    <property type="entry name" value="Metal_resp_trans_reg"/>
</dbReference>
<dbReference type="InterPro" id="IPR001307">
    <property type="entry name" value="Thiosulphate_STrfase_CS"/>
</dbReference>
<dbReference type="SUPFAM" id="SSF52821">
    <property type="entry name" value="Rhodanese/Cell cycle control phosphatase"/>
    <property type="match status" value="1"/>
</dbReference>
<dbReference type="InterPro" id="IPR001763">
    <property type="entry name" value="Rhodanese-like_dom"/>
</dbReference>
<evidence type="ECO:0000256" key="1">
    <source>
        <dbReference type="ARBA" id="ARBA00023015"/>
    </source>
</evidence>
<dbReference type="Gene3D" id="1.10.10.10">
    <property type="entry name" value="Winged helix-like DNA-binding domain superfamily/Winged helix DNA-binding domain"/>
    <property type="match status" value="1"/>
</dbReference>
<reference evidence="6" key="1">
    <citation type="submission" date="2018-06" db="EMBL/GenBank/DDBJ databases">
        <authorList>
            <person name="Zhirakovskaya E."/>
        </authorList>
    </citation>
    <scope>NUCLEOTIDE SEQUENCE</scope>
</reference>
<dbReference type="Gene3D" id="3.40.250.10">
    <property type="entry name" value="Rhodanese-like domain"/>
    <property type="match status" value="1"/>
</dbReference>
<evidence type="ECO:0000259" key="5">
    <source>
        <dbReference type="PROSITE" id="PS50987"/>
    </source>
</evidence>
<dbReference type="InterPro" id="IPR036388">
    <property type="entry name" value="WH-like_DNA-bd_sf"/>
</dbReference>
<dbReference type="PANTHER" id="PTHR43132">
    <property type="entry name" value="ARSENICAL RESISTANCE OPERON REPRESSOR ARSR-RELATED"/>
    <property type="match status" value="1"/>
</dbReference>
<dbReference type="InterPro" id="IPR036873">
    <property type="entry name" value="Rhodanese-like_dom_sf"/>
</dbReference>
<dbReference type="PROSITE" id="PS00380">
    <property type="entry name" value="RHODANESE_1"/>
    <property type="match status" value="1"/>
</dbReference>
<evidence type="ECO:0000259" key="4">
    <source>
        <dbReference type="PROSITE" id="PS50206"/>
    </source>
</evidence>
<dbReference type="GO" id="GO:0003700">
    <property type="term" value="F:DNA-binding transcription factor activity"/>
    <property type="evidence" value="ECO:0007669"/>
    <property type="project" value="InterPro"/>
</dbReference>
<dbReference type="CDD" id="cd00090">
    <property type="entry name" value="HTH_ARSR"/>
    <property type="match status" value="1"/>
</dbReference>
<protein>
    <submittedName>
        <fullName evidence="6">Transcriptional regulator, ArsR family</fullName>
    </submittedName>
</protein>
<dbReference type="SMART" id="SM00450">
    <property type="entry name" value="RHOD"/>
    <property type="match status" value="1"/>
</dbReference>
<dbReference type="Pfam" id="PF00581">
    <property type="entry name" value="Rhodanese"/>
    <property type="match status" value="1"/>
</dbReference>
<evidence type="ECO:0000256" key="2">
    <source>
        <dbReference type="ARBA" id="ARBA00023125"/>
    </source>
</evidence>
<dbReference type="PRINTS" id="PR00778">
    <property type="entry name" value="HTHARSR"/>
</dbReference>
<sequence>MKTEFALSSSSAKIVMAVAYSIDRLNSRIEDFHNMSSGHFKQDLFTQFARIGKALSNANRLELIEFLAQGERSVDQLAKVSGLSVANTSQHLQQLRQAGLVISRKQGLKVFYSLSGDDVIGLLEAVRGVAERHLAEVNQLVKTYLTVKDNLEAVPAQELLERAREGLVTVLDVRPPEEYAAGHVPGAVNVPLSELEQHLDEIDPRQEVVAYCRGPHCVLAFDAVARLREKGLKARRLEDGFPEWKKAGLPVET</sequence>
<keyword evidence="2" id="KW-0238">DNA-binding</keyword>
<gene>
    <name evidence="6" type="ORF">MNBD_GAMMA24-382</name>
</gene>
<feature type="domain" description="HTH arsR-type" evidence="5">
    <location>
        <begin position="40"/>
        <end position="134"/>
    </location>
</feature>
<keyword evidence="3" id="KW-0804">Transcription</keyword>
<dbReference type="InterPro" id="IPR011991">
    <property type="entry name" value="ArsR-like_HTH"/>
</dbReference>
<evidence type="ECO:0000256" key="3">
    <source>
        <dbReference type="ARBA" id="ARBA00023163"/>
    </source>
</evidence>
<accession>A0A3B1B6H8</accession>
<dbReference type="InterPro" id="IPR001845">
    <property type="entry name" value="HTH_ArsR_DNA-bd_dom"/>
</dbReference>
<evidence type="ECO:0000313" key="6">
    <source>
        <dbReference type="EMBL" id="VAX13906.1"/>
    </source>
</evidence>
<dbReference type="AlphaFoldDB" id="A0A3B1B6H8"/>
<dbReference type="CDD" id="cd00158">
    <property type="entry name" value="RHOD"/>
    <property type="match status" value="1"/>
</dbReference>
<name>A0A3B1B6H8_9ZZZZ</name>
<dbReference type="PROSITE" id="PS50206">
    <property type="entry name" value="RHODANESE_3"/>
    <property type="match status" value="1"/>
</dbReference>
<dbReference type="Pfam" id="PF01022">
    <property type="entry name" value="HTH_5"/>
    <property type="match status" value="1"/>
</dbReference>
<dbReference type="GO" id="GO:0003677">
    <property type="term" value="F:DNA binding"/>
    <property type="evidence" value="ECO:0007669"/>
    <property type="project" value="UniProtKB-KW"/>
</dbReference>
<dbReference type="EMBL" id="UOFZ01000145">
    <property type="protein sequence ID" value="VAX13906.1"/>
    <property type="molecule type" value="Genomic_DNA"/>
</dbReference>
<dbReference type="SUPFAM" id="SSF46785">
    <property type="entry name" value="Winged helix' DNA-binding domain"/>
    <property type="match status" value="1"/>
</dbReference>
<organism evidence="6">
    <name type="scientific">hydrothermal vent metagenome</name>
    <dbReference type="NCBI Taxonomy" id="652676"/>
    <lineage>
        <taxon>unclassified sequences</taxon>
        <taxon>metagenomes</taxon>
        <taxon>ecological metagenomes</taxon>
    </lineage>
</organism>
<dbReference type="NCBIfam" id="NF033788">
    <property type="entry name" value="HTH_metalloreg"/>
    <property type="match status" value="1"/>
</dbReference>
<feature type="domain" description="Rhodanese" evidence="4">
    <location>
        <begin position="164"/>
        <end position="253"/>
    </location>
</feature>
<proteinExistence type="predicted"/>
<dbReference type="PANTHER" id="PTHR43132:SF8">
    <property type="entry name" value="HTH-TYPE TRANSCRIPTIONAL REGULATOR KMTR"/>
    <property type="match status" value="1"/>
</dbReference>
<keyword evidence="1" id="KW-0805">Transcription regulation</keyword>
<dbReference type="FunFam" id="3.40.250.10:FF:000039">
    <property type="entry name" value="ArsR family transcriptional regulator"/>
    <property type="match status" value="1"/>
</dbReference>